<protein>
    <submittedName>
        <fullName evidence="4">Transposase</fullName>
    </submittedName>
</protein>
<dbReference type="AlphaFoldDB" id="A0A1W1E6I6"/>
<dbReference type="InterPro" id="IPR052344">
    <property type="entry name" value="Transposase-related"/>
</dbReference>
<proteinExistence type="predicted"/>
<feature type="region of interest" description="Disordered" evidence="1">
    <location>
        <begin position="69"/>
        <end position="108"/>
    </location>
</feature>
<dbReference type="InterPro" id="IPR045618">
    <property type="entry name" value="DUF6444"/>
</dbReference>
<evidence type="ECO:0000259" key="3">
    <source>
        <dbReference type="Pfam" id="PF20042"/>
    </source>
</evidence>
<dbReference type="InterPro" id="IPR004291">
    <property type="entry name" value="Transposase_IS66_central"/>
</dbReference>
<name>A0A1W1E6I6_9ZZZZ</name>
<dbReference type="EMBL" id="FPHZ01000240">
    <property type="protein sequence ID" value="SFV89565.1"/>
    <property type="molecule type" value="Genomic_DNA"/>
</dbReference>
<dbReference type="PANTHER" id="PTHR33678">
    <property type="entry name" value="BLL1576 PROTEIN"/>
    <property type="match status" value="1"/>
</dbReference>
<evidence type="ECO:0000259" key="2">
    <source>
        <dbReference type="Pfam" id="PF03050"/>
    </source>
</evidence>
<reference evidence="4" key="1">
    <citation type="submission" date="2016-10" db="EMBL/GenBank/DDBJ databases">
        <authorList>
            <person name="de Groot N.N."/>
        </authorList>
    </citation>
    <scope>NUCLEOTIDE SEQUENCE</scope>
</reference>
<dbReference type="PANTHER" id="PTHR33678:SF1">
    <property type="entry name" value="BLL1576 PROTEIN"/>
    <property type="match status" value="1"/>
</dbReference>
<gene>
    <name evidence="4" type="ORF">MNB_SUP05-SYMBIONT-5-586</name>
</gene>
<evidence type="ECO:0000256" key="1">
    <source>
        <dbReference type="SAM" id="MobiDB-lite"/>
    </source>
</evidence>
<organism evidence="4">
    <name type="scientific">hydrothermal vent metagenome</name>
    <dbReference type="NCBI Taxonomy" id="652676"/>
    <lineage>
        <taxon>unclassified sequences</taxon>
        <taxon>metagenomes</taxon>
        <taxon>ecological metagenomes</taxon>
    </lineage>
</organism>
<accession>A0A1W1E6I6</accession>
<dbReference type="NCBIfam" id="NF033517">
    <property type="entry name" value="transpos_IS66"/>
    <property type="match status" value="1"/>
</dbReference>
<dbReference type="Pfam" id="PF03050">
    <property type="entry name" value="DDE_Tnp_IS66"/>
    <property type="match status" value="1"/>
</dbReference>
<sequence>MNYLETTISKHSSKTLVSNVKDALANETNISPNLSIAINDLLTAFSKVCNTLEQTLALNKQLTDRLELNSANSSIPPASDPNRLKPTRKKSNKNNGGQKGHKGNTLKKVENPDEIITLKLKRHDLPKGNYKITGYETRQVFELIIKRHIIEYQAQILTNENGKTFVAPFPKGITQQAQYGNKFKAHAVYLSQYQLLPYNRIQEYFNDQINTPISQATLVNFNAKAYQLLAQTEQTIKQKLINANVLHVDETGVNVGGKRHWLHCASNGQWSHFSINQKRGKSAMDEADILPHYNKVLIHDHWKPYYKYQCTHGLCNAHHLRELTFAHEQDKQQWANAMATLLTRINQQVIEAGGLLSKTQQQAYRADYHSILAQAQVQCPPPKKPLKKKRGRIKKSKSRNLLERLINFEEDVLRFMTNKVVPFTNNQGENDIRMTKVQQKISGCFRSTAGGDMFCRIRGYLSSCKKQGIGASEAMRGVFEGEVVVFDDG</sequence>
<feature type="domain" description="DUF6444" evidence="3">
    <location>
        <begin position="49"/>
        <end position="105"/>
    </location>
</feature>
<dbReference type="Pfam" id="PF20042">
    <property type="entry name" value="DUF6444"/>
    <property type="match status" value="1"/>
</dbReference>
<feature type="domain" description="Transposase IS66 central" evidence="2">
    <location>
        <begin position="178"/>
        <end position="452"/>
    </location>
</feature>
<evidence type="ECO:0000313" key="4">
    <source>
        <dbReference type="EMBL" id="SFV89565.1"/>
    </source>
</evidence>